<reference evidence="3 4" key="2">
    <citation type="submission" date="2018-11" db="EMBL/GenBank/DDBJ databases">
        <authorList>
            <consortium name="Pathogen Informatics"/>
        </authorList>
    </citation>
    <scope>NUCLEOTIDE SEQUENCE [LARGE SCALE GENOMIC DNA]</scope>
</reference>
<feature type="domain" description="EDRF1 TPR repeats region" evidence="1">
    <location>
        <begin position="834"/>
        <end position="973"/>
    </location>
</feature>
<reference evidence="5" key="1">
    <citation type="submission" date="2017-02" db="UniProtKB">
        <authorList>
            <consortium name="WormBaseParasite"/>
        </authorList>
    </citation>
    <scope>IDENTIFICATION</scope>
</reference>
<dbReference type="GO" id="GO:0045893">
    <property type="term" value="P:positive regulation of DNA-templated transcription"/>
    <property type="evidence" value="ECO:0007669"/>
    <property type="project" value="TreeGrafter"/>
</dbReference>
<dbReference type="InterPro" id="IPR056583">
    <property type="entry name" value="EDRF1_TPR"/>
</dbReference>
<protein>
    <submittedName>
        <fullName evidence="5">Erythroid differentiation-related factor 1</fullName>
    </submittedName>
</protein>
<proteinExistence type="predicted"/>
<sequence>MAATSQLSTSVSTEGISNRSVVTCATRPILCLPSTAQPIPLPVLKLEMNTNLNIPPLNAWCGEVYNDFWTKSSKCHRDYSGKFSENKSYTKQWWFNARNKDCFESLRLSDCYIDAIVGGIDVVAEAETLKKLIAAPFSKQPLNLIVHKIGKTLLLDNCAYLKNYSYTNKSSGSSSVAAFLNSKSRCLVGTDNTETTTGTTTGEIIADMHRKMIAENLYTRSLAPLDYKTVSEPQDDLMDPNMDRVNEASKAVSEVGGLVDPLENYPYCKIVDDGRVELDAYGRLWNFYDLNMLVDINLPIFGCKSNPCVTLHPKDLKHRPINFLTGVDLYLDQSMCNAPEALLCWHLGGFEYELIRTEDIPHLENSKFDPLILRNVTENIIAFLQDKVAQEGHTYWLCHDRGDSDRESMLRLWDLTPLCGDLLEDSTANPFTLSVAILIYKVARNLMRRSAHKRPKRIANAAFRLLNVCLGIIDQQKHPQIVACVYYLLANLYLSYGDDAIKRSPGQEEELELSEPQWAYDDRWQREYGEEYDSYAAISIESLKKSRYAVGKRSKPPKLRTLPNCATKEDCCKEALEHCLEGLRYMDLFDQVEQESQCFGKPLPDPMSFIRDMHANIDHGREEADAVLKVDVRSLLFIRAGTAYRMLADSSFILSRYGRTLRFARVGLYCCLAVLTLNAGITSEHGLRNLATARALIPAMMCHIAEALGNIACSSLPIKDQAKADLKRCYRDQQIKSQALVCLNADGRPYSWAFPKTFDMPFHELLTISERAANIAISMCEKIAPMSLFLPTANAILYREELSRRLDTMQQYLAMDINVSDIKDDDNDEENCNISEPEKLVKRTVKTGKELLLQGISLFNSVNDHVNEAFLLSNIGQLYRLQLHCQMYFTDFNLPYDPEKEKYCVLQAIEYYQQALTAVDELQSIQIPLFESISKDLAGTYLTYAIRLQDNVQPGLVNSGSQKLAVEIREFLVRAQSAYTLIRDSSKCSPKMRFMADRSIVDILFRFGKLAQHGLVGVQYCRLSRKLKDNERQAVDHYLSCFNYVMKKIKGTTTAKSVTTENLCLQECMIALKAIVESIKCSDIVVRISVTDVRVKRARRSLFTLFITTQPLLQYLHETAAQNENFLVDLNNQREILHSFVEYGRTIVKDVLQYLMEYNYSTDLDLWKNIYRQLLQIETVDRCCNISQFLTQISSCAKYINNCFKKL</sequence>
<organism evidence="5">
    <name type="scientific">Thelazia callipaeda</name>
    <name type="common">Oriental eyeworm</name>
    <name type="synonym">Parasitic nematode</name>
    <dbReference type="NCBI Taxonomy" id="103827"/>
    <lineage>
        <taxon>Eukaryota</taxon>
        <taxon>Metazoa</taxon>
        <taxon>Ecdysozoa</taxon>
        <taxon>Nematoda</taxon>
        <taxon>Chromadorea</taxon>
        <taxon>Rhabditida</taxon>
        <taxon>Spirurina</taxon>
        <taxon>Spiruromorpha</taxon>
        <taxon>Thelazioidea</taxon>
        <taxon>Thelaziidae</taxon>
        <taxon>Thelazia</taxon>
    </lineage>
</organism>
<keyword evidence="4" id="KW-1185">Reference proteome</keyword>
<evidence type="ECO:0000313" key="5">
    <source>
        <dbReference type="WBParaSite" id="TCLT_0000611101-mRNA-1"/>
    </source>
</evidence>
<evidence type="ECO:0000259" key="1">
    <source>
        <dbReference type="Pfam" id="PF23723"/>
    </source>
</evidence>
<evidence type="ECO:0000313" key="4">
    <source>
        <dbReference type="Proteomes" id="UP000276776"/>
    </source>
</evidence>
<dbReference type="OrthoDB" id="419432at2759"/>
<evidence type="ECO:0000313" key="3">
    <source>
        <dbReference type="EMBL" id="VDN03422.1"/>
    </source>
</evidence>
<dbReference type="Proteomes" id="UP000276776">
    <property type="component" value="Unassembled WGS sequence"/>
</dbReference>
<dbReference type="Pfam" id="PF23788">
    <property type="entry name" value="EDRF1_N"/>
    <property type="match status" value="2"/>
</dbReference>
<dbReference type="AlphaFoldDB" id="A0A0N5D010"/>
<accession>A0A0N5D010</accession>
<name>A0A0N5D010_THECL</name>
<evidence type="ECO:0000259" key="2">
    <source>
        <dbReference type="Pfam" id="PF23788"/>
    </source>
</evidence>
<feature type="domain" description="EDRF1 N-terminal" evidence="2">
    <location>
        <begin position="284"/>
        <end position="534"/>
    </location>
</feature>
<dbReference type="Pfam" id="PF23723">
    <property type="entry name" value="TPR_EDRF1"/>
    <property type="match status" value="1"/>
</dbReference>
<dbReference type="WBParaSite" id="TCLT_0000611101-mRNA-1">
    <property type="protein sequence ID" value="TCLT_0000611101-mRNA-1"/>
    <property type="gene ID" value="TCLT_0000611101"/>
</dbReference>
<dbReference type="EMBL" id="UYYF01004390">
    <property type="protein sequence ID" value="VDN03422.1"/>
    <property type="molecule type" value="Genomic_DNA"/>
</dbReference>
<dbReference type="STRING" id="103827.A0A0N5D010"/>
<dbReference type="PANTHER" id="PTHR15000:SF1">
    <property type="entry name" value="ERYTHROID DIFFERENTIATION-RELATED FACTOR 1"/>
    <property type="match status" value="1"/>
</dbReference>
<gene>
    <name evidence="3" type="ORF">TCLT_LOCUS6100</name>
</gene>
<feature type="domain" description="EDRF1 N-terminal" evidence="2">
    <location>
        <begin position="97"/>
        <end position="158"/>
    </location>
</feature>
<dbReference type="InterPro" id="IPR056582">
    <property type="entry name" value="EDRF1_N"/>
</dbReference>
<dbReference type="PANTHER" id="PTHR15000">
    <property type="entry name" value="ERYTHROID DIFFERENTIATION-RELATED FACTOR 1"/>
    <property type="match status" value="1"/>
</dbReference>
<dbReference type="OMA" id="MCHIAEA"/>